<evidence type="ECO:0000256" key="6">
    <source>
        <dbReference type="ARBA" id="ARBA00023180"/>
    </source>
</evidence>
<dbReference type="InterPro" id="IPR013106">
    <property type="entry name" value="Ig_V-set"/>
</dbReference>
<dbReference type="SMART" id="SM00407">
    <property type="entry name" value="IGc1"/>
    <property type="match status" value="1"/>
</dbReference>
<keyword evidence="7" id="KW-0812">Transmembrane</keyword>
<dbReference type="EMBL" id="JAERUA010000002">
    <property type="protein sequence ID" value="KAI1903369.1"/>
    <property type="molecule type" value="Genomic_DNA"/>
</dbReference>
<dbReference type="InterPro" id="IPR007110">
    <property type="entry name" value="Ig-like_dom"/>
</dbReference>
<keyword evidence="2 8" id="KW-0732">Signal</keyword>
<feature type="domain" description="Ig-like" evidence="9">
    <location>
        <begin position="120"/>
        <end position="241"/>
    </location>
</feature>
<evidence type="ECO:0000256" key="5">
    <source>
        <dbReference type="ARBA" id="ARBA00023157"/>
    </source>
</evidence>
<keyword evidence="3" id="KW-0677">Repeat</keyword>
<dbReference type="SUPFAM" id="SSF48726">
    <property type="entry name" value="Immunoglobulin"/>
    <property type="match status" value="3"/>
</dbReference>
<evidence type="ECO:0000313" key="11">
    <source>
        <dbReference type="Proteomes" id="UP000829720"/>
    </source>
</evidence>
<dbReference type="SMART" id="SM00409">
    <property type="entry name" value="IG"/>
    <property type="match status" value="3"/>
</dbReference>
<proteinExistence type="predicted"/>
<dbReference type="GO" id="GO:0005912">
    <property type="term" value="C:adherens junction"/>
    <property type="evidence" value="ECO:0007669"/>
    <property type="project" value="TreeGrafter"/>
</dbReference>
<keyword evidence="11" id="KW-1185">Reference proteome</keyword>
<dbReference type="InterPro" id="IPR013783">
    <property type="entry name" value="Ig-like_fold"/>
</dbReference>
<dbReference type="InterPro" id="IPR051427">
    <property type="entry name" value="Nectin/Nectin-like"/>
</dbReference>
<evidence type="ECO:0000256" key="8">
    <source>
        <dbReference type="SAM" id="SignalP"/>
    </source>
</evidence>
<dbReference type="Pfam" id="PF07654">
    <property type="entry name" value="C1-set"/>
    <property type="match status" value="1"/>
</dbReference>
<keyword evidence="6" id="KW-0325">Glycoprotein</keyword>
<dbReference type="InterPro" id="IPR036179">
    <property type="entry name" value="Ig-like_dom_sf"/>
</dbReference>
<keyword evidence="4 7" id="KW-0472">Membrane</keyword>
<accession>A0A8T3E1K0</accession>
<evidence type="ECO:0000313" key="10">
    <source>
        <dbReference type="EMBL" id="KAI1903369.1"/>
    </source>
</evidence>
<gene>
    <name evidence="10" type="ORF">AGOR_G00026480</name>
</gene>
<dbReference type="CDD" id="cd00098">
    <property type="entry name" value="IgC1"/>
    <property type="match status" value="1"/>
</dbReference>
<dbReference type="PROSITE" id="PS50835">
    <property type="entry name" value="IG_LIKE"/>
    <property type="match status" value="2"/>
</dbReference>
<comment type="caution">
    <text evidence="10">The sequence shown here is derived from an EMBL/GenBank/DDBJ whole genome shotgun (WGS) entry which is preliminary data.</text>
</comment>
<evidence type="ECO:0000256" key="2">
    <source>
        <dbReference type="ARBA" id="ARBA00022729"/>
    </source>
</evidence>
<evidence type="ECO:0000259" key="9">
    <source>
        <dbReference type="PROSITE" id="PS50835"/>
    </source>
</evidence>
<feature type="signal peptide" evidence="8">
    <location>
        <begin position="1"/>
        <end position="24"/>
    </location>
</feature>
<comment type="subcellular location">
    <subcellularLocation>
        <location evidence="1">Membrane</location>
    </subcellularLocation>
</comment>
<dbReference type="Proteomes" id="UP000829720">
    <property type="component" value="Unassembled WGS sequence"/>
</dbReference>
<dbReference type="InterPro" id="IPR003597">
    <property type="entry name" value="Ig_C1-set"/>
</dbReference>
<evidence type="ECO:0000256" key="7">
    <source>
        <dbReference type="SAM" id="Phobius"/>
    </source>
</evidence>
<name>A0A8T3E1K0_9TELE</name>
<dbReference type="Gene3D" id="2.60.40.10">
    <property type="entry name" value="Immunoglobulins"/>
    <property type="match status" value="3"/>
</dbReference>
<dbReference type="AlphaFoldDB" id="A0A8T3E1K0"/>
<evidence type="ECO:0000256" key="3">
    <source>
        <dbReference type="ARBA" id="ARBA00022737"/>
    </source>
</evidence>
<dbReference type="Pfam" id="PF07686">
    <property type="entry name" value="V-set"/>
    <property type="match status" value="1"/>
</dbReference>
<sequence>MREISWTTLLLIYMGCCPLSLAQAKRTGQPNTDLRGDQPPHIRAAIGGSVTLSCSFNYTGNQKDIRVGKFLSQTHRDLKENVHCRPLISKEGPLHCNFSLTISNIHLDNQTVYYCEVQIPRMEGSITVKGGGTRLSLYSEASSVRIQPPSQLVSGRNAILTCEASGFYPQNVSVLWFHRGALVPQGKVTNVITRGRDGTFSLRSQYRFTPNMADDMAECLCQVSHSTWLHWKNASETLVVAYGPSAVNVSSDSGVVRHSALWLVAGSPLKITCSADGRPSPLLQWLKGTKKTQNMGESFQATAVQEEDGGRYWCVATNLYGERNASIDVRVSPSNVLLKNLGLMVLCGFGVILIFFVPGAFAHLLSKKKSQAQPLAGHHAQDIISHAEQATSQDEIYSTLKVSTKRKEQPVPSSRPVDGTQMIYAEIMFPLASRHQNTMKVEDSPIYSSVVLHSTAGARGSTRGNSLEDL</sequence>
<dbReference type="InterPro" id="IPR003598">
    <property type="entry name" value="Ig_sub2"/>
</dbReference>
<dbReference type="GO" id="GO:0007156">
    <property type="term" value="P:homophilic cell adhesion via plasma membrane adhesion molecules"/>
    <property type="evidence" value="ECO:0007669"/>
    <property type="project" value="TreeGrafter"/>
</dbReference>
<feature type="domain" description="Ig-like" evidence="9">
    <location>
        <begin position="244"/>
        <end position="332"/>
    </location>
</feature>
<evidence type="ECO:0000256" key="4">
    <source>
        <dbReference type="ARBA" id="ARBA00023136"/>
    </source>
</evidence>
<protein>
    <recommendedName>
        <fullName evidence="9">Ig-like domain-containing protein</fullName>
    </recommendedName>
</protein>
<dbReference type="GO" id="GO:0016020">
    <property type="term" value="C:membrane"/>
    <property type="evidence" value="ECO:0007669"/>
    <property type="project" value="UniProtKB-SubCell"/>
</dbReference>
<dbReference type="Pfam" id="PF13927">
    <property type="entry name" value="Ig_3"/>
    <property type="match status" value="1"/>
</dbReference>
<evidence type="ECO:0000256" key="1">
    <source>
        <dbReference type="ARBA" id="ARBA00004370"/>
    </source>
</evidence>
<dbReference type="PANTHER" id="PTHR23277">
    <property type="entry name" value="NECTIN-RELATED"/>
    <property type="match status" value="1"/>
</dbReference>
<reference evidence="10" key="1">
    <citation type="submission" date="2021-01" db="EMBL/GenBank/DDBJ databases">
        <authorList>
            <person name="Zahm M."/>
            <person name="Roques C."/>
            <person name="Cabau C."/>
            <person name="Klopp C."/>
            <person name="Donnadieu C."/>
            <person name="Jouanno E."/>
            <person name="Lampietro C."/>
            <person name="Louis A."/>
            <person name="Herpin A."/>
            <person name="Echchiki A."/>
            <person name="Berthelot C."/>
            <person name="Parey E."/>
            <person name="Roest-Crollius H."/>
            <person name="Braasch I."/>
            <person name="Postlethwait J."/>
            <person name="Bobe J."/>
            <person name="Montfort J."/>
            <person name="Bouchez O."/>
            <person name="Begum T."/>
            <person name="Mejri S."/>
            <person name="Adams A."/>
            <person name="Chen W.-J."/>
            <person name="Guiguen Y."/>
        </authorList>
    </citation>
    <scope>NUCLEOTIDE SEQUENCE</scope>
    <source>
        <tissue evidence="10">Blood</tissue>
    </source>
</reference>
<organism evidence="10 11">
    <name type="scientific">Albula goreensis</name>
    <dbReference type="NCBI Taxonomy" id="1534307"/>
    <lineage>
        <taxon>Eukaryota</taxon>
        <taxon>Metazoa</taxon>
        <taxon>Chordata</taxon>
        <taxon>Craniata</taxon>
        <taxon>Vertebrata</taxon>
        <taxon>Euteleostomi</taxon>
        <taxon>Actinopterygii</taxon>
        <taxon>Neopterygii</taxon>
        <taxon>Teleostei</taxon>
        <taxon>Albuliformes</taxon>
        <taxon>Albulidae</taxon>
        <taxon>Albula</taxon>
    </lineage>
</organism>
<feature type="transmembrane region" description="Helical" evidence="7">
    <location>
        <begin position="341"/>
        <end position="365"/>
    </location>
</feature>
<dbReference type="GO" id="GO:0007157">
    <property type="term" value="P:heterophilic cell-cell adhesion via plasma membrane cell adhesion molecules"/>
    <property type="evidence" value="ECO:0007669"/>
    <property type="project" value="TreeGrafter"/>
</dbReference>
<dbReference type="InterPro" id="IPR003599">
    <property type="entry name" value="Ig_sub"/>
</dbReference>
<dbReference type="OrthoDB" id="10045578at2759"/>
<dbReference type="SMART" id="SM00408">
    <property type="entry name" value="IGc2"/>
    <property type="match status" value="1"/>
</dbReference>
<keyword evidence="5" id="KW-1015">Disulfide bond</keyword>
<dbReference type="PANTHER" id="PTHR23277:SF108">
    <property type="entry name" value="FASCICLIN-3"/>
    <property type="match status" value="1"/>
</dbReference>
<keyword evidence="7" id="KW-1133">Transmembrane helix</keyword>
<feature type="chain" id="PRO_5035878761" description="Ig-like domain-containing protein" evidence="8">
    <location>
        <begin position="25"/>
        <end position="470"/>
    </location>
</feature>